<evidence type="ECO:0000313" key="4">
    <source>
        <dbReference type="Proteomes" id="UP000324022"/>
    </source>
</evidence>
<dbReference type="Proteomes" id="UP000324022">
    <property type="component" value="Unassembled WGS sequence"/>
</dbReference>
<keyword evidence="4" id="KW-1185">Reference proteome</keyword>
<feature type="region of interest" description="Disordered" evidence="1">
    <location>
        <begin position="29"/>
        <end position="85"/>
    </location>
</feature>
<evidence type="ECO:0000313" key="3">
    <source>
        <dbReference type="EMBL" id="SPO30737.1"/>
    </source>
</evidence>
<feature type="compositionally biased region" description="Low complexity" evidence="1">
    <location>
        <begin position="594"/>
        <end position="607"/>
    </location>
</feature>
<feature type="compositionally biased region" description="Low complexity" evidence="1">
    <location>
        <begin position="211"/>
        <end position="223"/>
    </location>
</feature>
<name>A0A5C3ELW9_9BASI</name>
<evidence type="ECO:0000256" key="2">
    <source>
        <dbReference type="SAM" id="Phobius"/>
    </source>
</evidence>
<keyword evidence="2" id="KW-1133">Transmembrane helix</keyword>
<dbReference type="OrthoDB" id="2551367at2759"/>
<feature type="compositionally biased region" description="Polar residues" evidence="1">
    <location>
        <begin position="370"/>
        <end position="390"/>
    </location>
</feature>
<feature type="region of interest" description="Disordered" evidence="1">
    <location>
        <begin position="174"/>
        <end position="231"/>
    </location>
</feature>
<feature type="compositionally biased region" description="Polar residues" evidence="1">
    <location>
        <begin position="560"/>
        <end position="583"/>
    </location>
</feature>
<gene>
    <name evidence="3" type="ORF">UTRI_05354</name>
</gene>
<dbReference type="AlphaFoldDB" id="A0A5C3ELW9"/>
<feature type="compositionally biased region" description="Low complexity" evidence="1">
    <location>
        <begin position="255"/>
        <end position="266"/>
    </location>
</feature>
<feature type="compositionally biased region" description="Basic and acidic residues" evidence="1">
    <location>
        <begin position="695"/>
        <end position="704"/>
    </location>
</feature>
<sequence>MEHHSAQSQSAAIDPLLRLTNRHFRSLSVPPATSSEAASKIGAAGTISRPSSVSYRRSPSWSGALSDSSRTPAPGSEQDHNASTSTALARLEGLAIAIHGNTAQTSRGQSAQTRSWPFLADNYASQRRMSSQSDTALMWSVDAANKPSRKQMSPARGQERISWDRSRYLREIQNTPPLESTHQHHVSFSSQRLSHSHHAEALSLEPLTPVTASRRSPASASTSQPNTPSVLTTGDWSFLHSFLRSSPENASTALGSPVSGRRPGSGNTSRDFTLRSPLSPPIHSWAQLQQTVGNDDDEACRSITPATVRPGSGALEPILESASMDQDTSLADTSAFVFDRYRFSGASAKSEPADTSRRSSPVPAIHSEAATGQASSVSSRGTDLSTQGSTAGFRPKELVLTGASRLQGHKRASSRLSRSISVPLLTLQTTPTDNSPHVDYAERANSETAGSPLSARAYLTPTPTFTTFPWSPPPPPHNSNPIVSGKDRESSYIADALREVKEPQTAHQPSKMTLAEQDELFCRSVPANISTSRPPGPAAVAVEEDDNADSMDVLRPQPAQRVSSQLTSKECTSVTTPAKSQLSPDADATRSLRSESLSPPRSAASAETRSSGTVELVSWHVATTDLTGPRRSEEIFRPLSTAMAMSRSGPGSSRNTVVSGSLPQTAAGRTSSYRSSMQMPQTPLKGGTDFMWGRPESRNRDVEGRVGSSTGGNVRREGQLGLGFSVPVASTGIAAGSIAYPDMGRHSTVAQARDDEQVEKGTSRRSGGEYRISSPPGAMRRLLFELEHGSTDDPVSRVTGSRPEFGDGGPWGDGHINARAYHQRSSTLSCIEILPRSSSMRRRHQSIDVDGRQSRILADRSAATGGLEAVAELPPGLVIDSGSSFRVAPHKNKGFERTERNISNPDSSTAPIAQGRSARLVASTRIKIGLELFTIVYQSLYFAFESPYLWKTITPALPLVASSLFLALNILILQMHTLQPVHHKLYLVFVLLTIPTFLYCSSTCGLKIIRLVHTLDHGASAPGIHFSHIRARKKNAFTQVLRNTPMSAVLLGLGVMGALIGLALTTMQLKQQMDRRRTRRTRSSSML</sequence>
<evidence type="ECO:0000256" key="1">
    <source>
        <dbReference type="SAM" id="MobiDB-lite"/>
    </source>
</evidence>
<accession>A0A5C3ELW9</accession>
<feature type="transmembrane region" description="Helical" evidence="2">
    <location>
        <begin position="1048"/>
        <end position="1069"/>
    </location>
</feature>
<feature type="region of interest" description="Disordered" evidence="1">
    <location>
        <begin position="368"/>
        <end position="396"/>
    </location>
</feature>
<feature type="compositionally biased region" description="Low complexity" evidence="1">
    <location>
        <begin position="48"/>
        <end position="62"/>
    </location>
</feature>
<feature type="compositionally biased region" description="Polar residues" evidence="1">
    <location>
        <begin position="174"/>
        <end position="193"/>
    </location>
</feature>
<organism evidence="3 4">
    <name type="scientific">Ustilago trichophora</name>
    <dbReference type="NCBI Taxonomy" id="86804"/>
    <lineage>
        <taxon>Eukaryota</taxon>
        <taxon>Fungi</taxon>
        <taxon>Dikarya</taxon>
        <taxon>Basidiomycota</taxon>
        <taxon>Ustilaginomycotina</taxon>
        <taxon>Ustilaginomycetes</taxon>
        <taxon>Ustilaginales</taxon>
        <taxon>Ustilaginaceae</taxon>
        <taxon>Ustilago</taxon>
    </lineage>
</organism>
<protein>
    <submittedName>
        <fullName evidence="3">Uncharacterized protein</fullName>
    </submittedName>
</protein>
<keyword evidence="2" id="KW-0472">Membrane</keyword>
<feature type="region of interest" description="Disordered" evidence="1">
    <location>
        <begin position="527"/>
        <end position="613"/>
    </location>
</feature>
<feature type="region of interest" description="Disordered" evidence="1">
    <location>
        <begin position="790"/>
        <end position="809"/>
    </location>
</feature>
<feature type="compositionally biased region" description="Polar residues" evidence="1">
    <location>
        <begin position="649"/>
        <end position="681"/>
    </location>
</feature>
<feature type="transmembrane region" description="Helical" evidence="2">
    <location>
        <begin position="956"/>
        <end position="973"/>
    </location>
</feature>
<feature type="region of interest" description="Disordered" evidence="1">
    <location>
        <begin position="644"/>
        <end position="718"/>
    </location>
</feature>
<feature type="region of interest" description="Disordered" evidence="1">
    <location>
        <begin position="466"/>
        <end position="485"/>
    </location>
</feature>
<dbReference type="EMBL" id="OOIN01000034">
    <property type="protein sequence ID" value="SPO30737.1"/>
    <property type="molecule type" value="Genomic_DNA"/>
</dbReference>
<feature type="transmembrane region" description="Helical" evidence="2">
    <location>
        <begin position="985"/>
        <end position="1009"/>
    </location>
</feature>
<feature type="region of interest" description="Disordered" evidence="1">
    <location>
        <begin position="249"/>
        <end position="313"/>
    </location>
</feature>
<proteinExistence type="predicted"/>
<feature type="region of interest" description="Disordered" evidence="1">
    <location>
        <begin position="749"/>
        <end position="774"/>
    </location>
</feature>
<keyword evidence="2" id="KW-0812">Transmembrane</keyword>
<feature type="compositionally biased region" description="Basic and acidic residues" evidence="1">
    <location>
        <begin position="752"/>
        <end position="768"/>
    </location>
</feature>
<reference evidence="3 4" key="1">
    <citation type="submission" date="2018-03" db="EMBL/GenBank/DDBJ databases">
        <authorList>
            <person name="Guldener U."/>
        </authorList>
    </citation>
    <scope>NUCLEOTIDE SEQUENCE [LARGE SCALE GENOMIC DNA]</scope>
    <source>
        <strain evidence="3 4">NBRC100155</strain>
    </source>
</reference>